<keyword evidence="2" id="KW-0378">Hydrolase</keyword>
<dbReference type="Pfam" id="PF02113">
    <property type="entry name" value="Peptidase_S13"/>
    <property type="match status" value="1"/>
</dbReference>
<dbReference type="GO" id="GO:0004185">
    <property type="term" value="F:serine-type carboxypeptidase activity"/>
    <property type="evidence" value="ECO:0007669"/>
    <property type="project" value="InterPro"/>
</dbReference>
<accession>A0A0S4M3U9</accession>
<proteinExistence type="inferred from homology"/>
<sequence>MSQRWLAICLALLFFLYFWPCFTARAAEGSGRSFSFAIYDLDNDRWIKKKDEHAPMLPASTMKLVTAIAALDTLGPGYRWTTKIYSDSKPNKDGKVSKLWIVGSGDPMFLDEDFDLMLNSIYESNIRKIDTLAIDLHLFDHKFLNTLGDKNIFAPYNIGPFPFVVNYKTTEVDILHHGNMVLVTANNYLPDSVSIDSRIKLSSIPCSQASIDAYYLPEKYKSKGKIIVRGTDSVKCSHHEIYLSFMTHRQYIENLFRKRWREITGNYLIRSVFDDVPKKNAILIATHQSHPLSTTLIGMNKFSNNLMSSLTFLSLGYASNEKKATFEAAHKKLLAWLKEKKISTKHIAIKDGCGISKDTRVTVYFLSELLRHAFHQKYFPVLLNSLPIAGKDGTLSYRFNNSKLKDHAFMKTGTLNNVRALAGYWKTPNNHWYSFAAIINCKYKCNDDDLAWLDKKTEKIYMSLVKNSTKG</sequence>
<reference evidence="4" key="1">
    <citation type="submission" date="2015-11" db="EMBL/GenBank/DDBJ databases">
        <authorList>
            <person name="Seth-Smith H.M.B."/>
        </authorList>
    </citation>
    <scope>NUCLEOTIDE SEQUENCE [LARGE SCALE GENOMIC DNA]</scope>
    <source>
        <strain evidence="4">2013Ark11</strain>
    </source>
</reference>
<dbReference type="SUPFAM" id="SSF56601">
    <property type="entry name" value="beta-lactamase/transpeptidase-like"/>
    <property type="match status" value="1"/>
</dbReference>
<evidence type="ECO:0000256" key="2">
    <source>
        <dbReference type="ARBA" id="ARBA00022801"/>
    </source>
</evidence>
<evidence type="ECO:0000256" key="1">
    <source>
        <dbReference type="ARBA" id="ARBA00006096"/>
    </source>
</evidence>
<protein>
    <submittedName>
        <fullName evidence="3">Putative D-alanyl-D-alanine carboxypeptidase</fullName>
    </submittedName>
</protein>
<dbReference type="InterPro" id="IPR000667">
    <property type="entry name" value="Peptidase_S13"/>
</dbReference>
<dbReference type="InterPro" id="IPR012338">
    <property type="entry name" value="Beta-lactam/transpept-like"/>
</dbReference>
<dbReference type="PANTHER" id="PTHR30023">
    <property type="entry name" value="D-ALANYL-D-ALANINE CARBOXYPEPTIDASE"/>
    <property type="match status" value="1"/>
</dbReference>
<dbReference type="PRINTS" id="PR00922">
    <property type="entry name" value="DADACBPTASE3"/>
</dbReference>
<dbReference type="PATRIC" id="fig|1561003.3.peg.124"/>
<comment type="similarity">
    <text evidence="1">Belongs to the peptidase S13 family.</text>
</comment>
<dbReference type="STRING" id="1561003.Ark11_0123"/>
<evidence type="ECO:0000313" key="3">
    <source>
        <dbReference type="EMBL" id="CUT16982.1"/>
    </source>
</evidence>
<gene>
    <name evidence="3" type="primary">dacB</name>
    <name evidence="3" type="ORF">Ark11_0123</name>
</gene>
<dbReference type="AlphaFoldDB" id="A0A0S4M3U9"/>
<keyword evidence="4" id="KW-1185">Reference proteome</keyword>
<dbReference type="EMBL" id="LN906597">
    <property type="protein sequence ID" value="CUT16982.1"/>
    <property type="molecule type" value="Genomic_DNA"/>
</dbReference>
<dbReference type="GO" id="GO:0000270">
    <property type="term" value="P:peptidoglycan metabolic process"/>
    <property type="evidence" value="ECO:0007669"/>
    <property type="project" value="TreeGrafter"/>
</dbReference>
<keyword evidence="3" id="KW-0645">Protease</keyword>
<organism evidence="3 4">
    <name type="scientific">Candidatus Ichthyocystis hellenicum</name>
    <dbReference type="NCBI Taxonomy" id="1561003"/>
    <lineage>
        <taxon>Bacteria</taxon>
        <taxon>Pseudomonadati</taxon>
        <taxon>Pseudomonadota</taxon>
        <taxon>Betaproteobacteria</taxon>
        <taxon>Burkholderiales</taxon>
        <taxon>Candidatus Ichthyocystis</taxon>
    </lineage>
</organism>
<name>A0A0S4M3U9_9BURK</name>
<evidence type="ECO:0000313" key="4">
    <source>
        <dbReference type="Proteomes" id="UP000198651"/>
    </source>
</evidence>
<dbReference type="RefSeq" id="WP_092343116.1">
    <property type="nucleotide sequence ID" value="NZ_LN906597.1"/>
</dbReference>
<dbReference type="PANTHER" id="PTHR30023:SF0">
    <property type="entry name" value="PENICILLIN-SENSITIVE CARBOXYPEPTIDASE A"/>
    <property type="match status" value="1"/>
</dbReference>
<dbReference type="GO" id="GO:0006508">
    <property type="term" value="P:proteolysis"/>
    <property type="evidence" value="ECO:0007669"/>
    <property type="project" value="InterPro"/>
</dbReference>
<dbReference type="Proteomes" id="UP000198651">
    <property type="component" value="Chromosome I"/>
</dbReference>
<dbReference type="Gene3D" id="3.50.80.20">
    <property type="entry name" value="D-Ala-D-Ala carboxypeptidase C, peptidase S13"/>
    <property type="match status" value="1"/>
</dbReference>
<dbReference type="Gene3D" id="3.40.710.10">
    <property type="entry name" value="DD-peptidase/beta-lactamase superfamily"/>
    <property type="match status" value="2"/>
</dbReference>
<keyword evidence="3" id="KW-0121">Carboxypeptidase</keyword>
<dbReference type="NCBIfam" id="TIGR00666">
    <property type="entry name" value="PBP4"/>
    <property type="match status" value="1"/>
</dbReference>
<dbReference type="OrthoDB" id="9802627at2"/>